<dbReference type="AlphaFoldDB" id="A0A2G7FIU4"/>
<keyword evidence="2" id="KW-1185">Reference proteome</keyword>
<dbReference type="SUPFAM" id="SSF52540">
    <property type="entry name" value="P-loop containing nucleoside triphosphate hydrolases"/>
    <property type="match status" value="1"/>
</dbReference>
<accession>A0A2G7FIU4</accession>
<protein>
    <submittedName>
        <fullName evidence="1">Uncharacterized protein</fullName>
    </submittedName>
</protein>
<gene>
    <name evidence="1" type="ORF">AARAC_001702</name>
</gene>
<comment type="caution">
    <text evidence="1">The sequence shown here is derived from an EMBL/GenBank/DDBJ whole genome shotgun (WGS) entry which is preliminary data.</text>
</comment>
<name>A0A2G7FIU4_9EURO</name>
<evidence type="ECO:0000313" key="1">
    <source>
        <dbReference type="EMBL" id="PIG80439.1"/>
    </source>
</evidence>
<evidence type="ECO:0000313" key="2">
    <source>
        <dbReference type="Proteomes" id="UP000231358"/>
    </source>
</evidence>
<reference evidence="1 2" key="1">
    <citation type="submission" date="2017-05" db="EMBL/GenBank/DDBJ databases">
        <title>Genome sequence for an aflatoxigenic pathogen of Argentinian peanut, Aspergillus arachidicola.</title>
        <authorList>
            <person name="Moore G."/>
            <person name="Beltz S.B."/>
            <person name="Mack B.M."/>
        </authorList>
    </citation>
    <scope>NUCLEOTIDE SEQUENCE [LARGE SCALE GENOMIC DNA]</scope>
    <source>
        <strain evidence="1 2">CBS 117610</strain>
    </source>
</reference>
<proteinExistence type="predicted"/>
<dbReference type="EMBL" id="NEXV01000612">
    <property type="protein sequence ID" value="PIG80439.1"/>
    <property type="molecule type" value="Genomic_DNA"/>
</dbReference>
<dbReference type="InterPro" id="IPR027417">
    <property type="entry name" value="P-loop_NTPase"/>
</dbReference>
<dbReference type="STRING" id="656916.A0A2G7FIU4"/>
<sequence length="406" mass="45861">MGTILTKFLTDLDHFINPRADLANELIERVHHYHIIRVIGPPASGKTTAMKLMVNKLLEKHGPTTPIHVLTGWDKQEVCSPASWACYLEQKTGCHGRNWLSNPAYLLLDEAQQTYWDSELWTVLFKSVEPGWSVFIVLFMSYGSPGEGLEGFEREMYSAVPMNFGNKQEILLWPEESDHGLGIWKPFKPVGLLLDENEAMDVVTRYASAVLQPSLSLTPDLKKGFFLTSNGHVGLLTSLTHVLHDVPELYDLVQRGVSIDWQTTSKILSSQPLKFFDLLSDYPFAKGLPTLNSSRDPDTAQVSKTAVAHDGIYKVILRTESKEFKYALRDIWRNGWLHAVESNWDIRYIFASQIHRWFCQCLLTKISSEPDIVIPLPLAAVDATEIYSPVSQQTFRLPSSQANACP</sequence>
<dbReference type="Proteomes" id="UP000231358">
    <property type="component" value="Unassembled WGS sequence"/>
</dbReference>
<organism evidence="1 2">
    <name type="scientific">Aspergillus arachidicola</name>
    <dbReference type="NCBI Taxonomy" id="656916"/>
    <lineage>
        <taxon>Eukaryota</taxon>
        <taxon>Fungi</taxon>
        <taxon>Dikarya</taxon>
        <taxon>Ascomycota</taxon>
        <taxon>Pezizomycotina</taxon>
        <taxon>Eurotiomycetes</taxon>
        <taxon>Eurotiomycetidae</taxon>
        <taxon>Eurotiales</taxon>
        <taxon>Aspergillaceae</taxon>
        <taxon>Aspergillus</taxon>
        <taxon>Aspergillus subgen. Circumdati</taxon>
    </lineage>
</organism>